<evidence type="ECO:0000313" key="18">
    <source>
        <dbReference type="EMBL" id="TXG91659.1"/>
    </source>
</evidence>
<keyword evidence="6 15" id="KW-1003">Cell membrane</keyword>
<protein>
    <recommendedName>
        <fullName evidence="5 15">NAD(P) transhydrogenase subunit beta</fullName>
        <ecNumber evidence="4 15">7.1.1.1</ecNumber>
    </recommendedName>
    <alternativeName>
        <fullName evidence="15">Nicotinamide nucleotide transhydrogenase subunit beta</fullName>
    </alternativeName>
</protein>
<evidence type="ECO:0000256" key="7">
    <source>
        <dbReference type="ARBA" id="ARBA00022519"/>
    </source>
</evidence>
<dbReference type="Pfam" id="PF02233">
    <property type="entry name" value="PNTB"/>
    <property type="match status" value="1"/>
</dbReference>
<dbReference type="GO" id="GO:0008750">
    <property type="term" value="F:proton-translocating NAD(P)+ transhydrogenase activity"/>
    <property type="evidence" value="ECO:0007669"/>
    <property type="project" value="UniProtKB-EC"/>
</dbReference>
<evidence type="ECO:0000256" key="2">
    <source>
        <dbReference type="ARBA" id="ARBA00004429"/>
    </source>
</evidence>
<evidence type="ECO:0000256" key="9">
    <source>
        <dbReference type="ARBA" id="ARBA00022857"/>
    </source>
</evidence>
<keyword evidence="8 16" id="KW-0812">Transmembrane</keyword>
<evidence type="ECO:0000256" key="15">
    <source>
        <dbReference type="PIRNR" id="PIRNR000204"/>
    </source>
</evidence>
<feature type="transmembrane region" description="Helical" evidence="16">
    <location>
        <begin position="251"/>
        <end position="269"/>
    </location>
</feature>
<keyword evidence="12 15" id="KW-0520">NAD</keyword>
<evidence type="ECO:0000256" key="4">
    <source>
        <dbReference type="ARBA" id="ARBA00012943"/>
    </source>
</evidence>
<name>A0A6P2CFY8_9NOCA</name>
<dbReference type="EMBL" id="QRCM01000001">
    <property type="protein sequence ID" value="TXG91659.1"/>
    <property type="molecule type" value="Genomic_DNA"/>
</dbReference>
<evidence type="ECO:0000256" key="3">
    <source>
        <dbReference type="ARBA" id="ARBA00007919"/>
    </source>
</evidence>
<evidence type="ECO:0000256" key="11">
    <source>
        <dbReference type="ARBA" id="ARBA00022989"/>
    </source>
</evidence>
<keyword evidence="9 15" id="KW-0521">NADP</keyword>
<dbReference type="SUPFAM" id="SSF52467">
    <property type="entry name" value="DHS-like NAD/FAD-binding domain"/>
    <property type="match status" value="1"/>
</dbReference>
<organism evidence="18 19">
    <name type="scientific">Rhodococcus rhodnii</name>
    <dbReference type="NCBI Taxonomy" id="38312"/>
    <lineage>
        <taxon>Bacteria</taxon>
        <taxon>Bacillati</taxon>
        <taxon>Actinomycetota</taxon>
        <taxon>Actinomycetes</taxon>
        <taxon>Mycobacteriales</taxon>
        <taxon>Nocardiaceae</taxon>
        <taxon>Rhodococcus</taxon>
    </lineage>
</organism>
<dbReference type="EC" id="7.1.1.1" evidence="4 15"/>
<evidence type="ECO:0000256" key="8">
    <source>
        <dbReference type="ARBA" id="ARBA00022692"/>
    </source>
</evidence>
<dbReference type="InterPro" id="IPR012136">
    <property type="entry name" value="NADH_DH_b"/>
</dbReference>
<dbReference type="PANTHER" id="PTHR44758">
    <property type="entry name" value="NAD(P) TRANSHYDROGENASE SUBUNIT BETA"/>
    <property type="match status" value="1"/>
</dbReference>
<comment type="function">
    <text evidence="1 15">The transhydrogenation between NADH and NADP is coupled to respiration and ATP hydrolysis and functions as a proton pump across the membrane.</text>
</comment>
<evidence type="ECO:0000313" key="19">
    <source>
        <dbReference type="Proteomes" id="UP000471120"/>
    </source>
</evidence>
<comment type="similarity">
    <text evidence="3 15">Belongs to the PNT beta subunit family.</text>
</comment>
<feature type="domain" description="NADP transhydrogenase beta-like" evidence="17">
    <location>
        <begin position="6"/>
        <end position="469"/>
    </location>
</feature>
<feature type="transmembrane region" description="Helical" evidence="16">
    <location>
        <begin position="6"/>
        <end position="23"/>
    </location>
</feature>
<accession>A0A6P2CFY8</accession>
<comment type="subcellular location">
    <subcellularLocation>
        <location evidence="2">Cell inner membrane</location>
        <topology evidence="2">Multi-pass membrane protein</topology>
    </subcellularLocation>
</comment>
<reference evidence="18 19" key="1">
    <citation type="submission" date="2018-07" db="EMBL/GenBank/DDBJ databases">
        <title>Genome sequence of Rhodococcus rhodnii ATCC 35071 from Rhodnius prolixus.</title>
        <authorList>
            <person name="Patel V."/>
            <person name="Vogel K.J."/>
        </authorList>
    </citation>
    <scope>NUCLEOTIDE SEQUENCE [LARGE SCALE GENOMIC DNA]</scope>
    <source>
        <strain evidence="18 19">ATCC 35071</strain>
    </source>
</reference>
<proteinExistence type="inferred from homology"/>
<dbReference type="PIRSF" id="PIRSF000204">
    <property type="entry name" value="PNTB"/>
    <property type="match status" value="1"/>
</dbReference>
<sequence>MTYLVDVLYIVAFALFIYGLMGLTGPKTAVRGNQIAAVGMLVAVVATLIAIRDAGSSNWIIVVAGLVIGVALGIPPALRTKMTAMPQLVALFNGVGGGTVALIAWAEFLDSGGFTDFHGEEPVTHVIVASLFAAIIGSISFWGSVVAFGKLQEILPGRPIGLGKAQQAVNLVLLVVAIGIAVYIGIAAIDPDAPVSGWWMAGLLVVAGVLGLLVVLPIGGADMPVVISLLNALTGLSAAAAGLALDNKAMIVAGMIVGASGSILTNLMAKAMNRSIPAIVAGGFGGGAAAAGAGHEDRTYKSTSAADAAIQMAYGSLVIVVPGYGLAVAQAQHAVKDMAKLLEAKGVTVEYAIHPVAGRMPGHMNVLLAEADVPYDAMKEMDDVNDDFARADVALVIGANDVTNPAARNDPSSPIYGMPVLNVDDAKNVIVVKRSMSSGFAGIDNPLFYEPETSMLFGDAKKVVSEIIEELKAI</sequence>
<keyword evidence="10 15" id="KW-1278">Translocase</keyword>
<evidence type="ECO:0000256" key="10">
    <source>
        <dbReference type="ARBA" id="ARBA00022967"/>
    </source>
</evidence>
<evidence type="ECO:0000256" key="13">
    <source>
        <dbReference type="ARBA" id="ARBA00023136"/>
    </source>
</evidence>
<dbReference type="GO" id="GO:0050661">
    <property type="term" value="F:NADP binding"/>
    <property type="evidence" value="ECO:0007669"/>
    <property type="project" value="InterPro"/>
</dbReference>
<evidence type="ECO:0000256" key="14">
    <source>
        <dbReference type="ARBA" id="ARBA00048202"/>
    </source>
</evidence>
<dbReference type="GO" id="GO:0005886">
    <property type="term" value="C:plasma membrane"/>
    <property type="evidence" value="ECO:0007669"/>
    <property type="project" value="UniProtKB-SubCell"/>
</dbReference>
<dbReference type="RefSeq" id="WP_010839799.1">
    <property type="nucleotide sequence ID" value="NZ_QRCM01000001.1"/>
</dbReference>
<gene>
    <name evidence="18" type="ORF">DW322_17500</name>
</gene>
<dbReference type="Gene3D" id="3.40.50.1220">
    <property type="entry name" value="TPP-binding domain"/>
    <property type="match status" value="1"/>
</dbReference>
<dbReference type="PANTHER" id="PTHR44758:SF1">
    <property type="entry name" value="NAD(P) TRANSHYDROGENASE SUBUNIT BETA"/>
    <property type="match status" value="1"/>
</dbReference>
<evidence type="ECO:0000256" key="6">
    <source>
        <dbReference type="ARBA" id="ARBA00022475"/>
    </source>
</evidence>
<dbReference type="AlphaFoldDB" id="A0A6P2CFY8"/>
<comment type="catalytic activity">
    <reaction evidence="14 15">
        <text>NAD(+) + NADPH + H(+)(in) = NADH + NADP(+) + H(+)(out)</text>
        <dbReference type="Rhea" id="RHEA:47992"/>
        <dbReference type="ChEBI" id="CHEBI:15378"/>
        <dbReference type="ChEBI" id="CHEBI:57540"/>
        <dbReference type="ChEBI" id="CHEBI:57783"/>
        <dbReference type="ChEBI" id="CHEBI:57945"/>
        <dbReference type="ChEBI" id="CHEBI:58349"/>
        <dbReference type="EC" id="7.1.1.1"/>
    </reaction>
</comment>
<dbReference type="Proteomes" id="UP000471120">
    <property type="component" value="Unassembled WGS sequence"/>
</dbReference>
<keyword evidence="11 16" id="KW-1133">Transmembrane helix</keyword>
<feature type="transmembrane region" description="Helical" evidence="16">
    <location>
        <begin position="168"/>
        <end position="186"/>
    </location>
</feature>
<dbReference type="InterPro" id="IPR034300">
    <property type="entry name" value="PNTB-like"/>
</dbReference>
<feature type="transmembrane region" description="Helical" evidence="16">
    <location>
        <begin position="88"/>
        <end position="106"/>
    </location>
</feature>
<feature type="transmembrane region" description="Helical" evidence="16">
    <location>
        <begin position="35"/>
        <end position="51"/>
    </location>
</feature>
<feature type="transmembrane region" description="Helical" evidence="16">
    <location>
        <begin position="126"/>
        <end position="148"/>
    </location>
</feature>
<dbReference type="FunFam" id="3.40.50.1220:FF:000002">
    <property type="entry name" value="NAD(P) transhydrogenase subunit beta"/>
    <property type="match status" value="1"/>
</dbReference>
<evidence type="ECO:0000256" key="5">
    <source>
        <dbReference type="ARBA" id="ARBA00014581"/>
    </source>
</evidence>
<dbReference type="InterPro" id="IPR029035">
    <property type="entry name" value="DHS-like_NAD/FAD-binding_dom"/>
</dbReference>
<feature type="transmembrane region" description="Helical" evidence="16">
    <location>
        <begin position="198"/>
        <end position="218"/>
    </location>
</feature>
<keyword evidence="7 15" id="KW-0997">Cell inner membrane</keyword>
<keyword evidence="13 15" id="KW-0472">Membrane</keyword>
<evidence type="ECO:0000259" key="17">
    <source>
        <dbReference type="Pfam" id="PF02233"/>
    </source>
</evidence>
<evidence type="ECO:0000256" key="16">
    <source>
        <dbReference type="SAM" id="Phobius"/>
    </source>
</evidence>
<feature type="transmembrane region" description="Helical" evidence="16">
    <location>
        <begin position="225"/>
        <end position="245"/>
    </location>
</feature>
<comment type="caution">
    <text evidence="18">The sequence shown here is derived from an EMBL/GenBank/DDBJ whole genome shotgun (WGS) entry which is preliminary data.</text>
</comment>
<evidence type="ECO:0000256" key="12">
    <source>
        <dbReference type="ARBA" id="ARBA00023027"/>
    </source>
</evidence>
<feature type="transmembrane region" description="Helical" evidence="16">
    <location>
        <begin position="57"/>
        <end position="76"/>
    </location>
</feature>
<evidence type="ECO:0000256" key="1">
    <source>
        <dbReference type="ARBA" id="ARBA00003943"/>
    </source>
</evidence>